<comment type="catalytic activity">
    <reaction evidence="8 10">
        <text>L-threonyl-[protein] + ATP = O-phospho-L-threonyl-[protein] + ADP + H(+)</text>
        <dbReference type="Rhea" id="RHEA:46608"/>
        <dbReference type="Rhea" id="RHEA-COMP:11060"/>
        <dbReference type="Rhea" id="RHEA-COMP:11605"/>
        <dbReference type="ChEBI" id="CHEBI:15378"/>
        <dbReference type="ChEBI" id="CHEBI:30013"/>
        <dbReference type="ChEBI" id="CHEBI:30616"/>
        <dbReference type="ChEBI" id="CHEBI:61977"/>
        <dbReference type="ChEBI" id="CHEBI:456216"/>
        <dbReference type="EC" id="2.7.11.1"/>
    </reaction>
</comment>
<evidence type="ECO:0000256" key="2">
    <source>
        <dbReference type="ARBA" id="ARBA00022527"/>
    </source>
</evidence>
<dbReference type="EMBL" id="AF063866">
    <property type="protein sequence ID" value="AAC97687.1"/>
    <property type="molecule type" value="Genomic_DNA"/>
</dbReference>
<keyword evidence="10" id="KW-0067">ATP-binding</keyword>
<evidence type="ECO:0000256" key="3">
    <source>
        <dbReference type="ARBA" id="ARBA00022553"/>
    </source>
</evidence>
<keyword evidence="3" id="KW-0597">Phosphoprotein</keyword>
<evidence type="ECO:0000256" key="5">
    <source>
        <dbReference type="ARBA" id="ARBA00022921"/>
    </source>
</evidence>
<comment type="function">
    <text evidence="7">Essential serine-protein kinase involved in the early stage of virion morphogenesis.</text>
</comment>
<dbReference type="InterPro" id="IPR008790">
    <property type="entry name" value="Poxvirus_ser/thr_kinase"/>
</dbReference>
<organism evidence="12 13">
    <name type="scientific">Melanoplus sanguinipes entomopoxvirus</name>
    <name type="common">MsEPV</name>
    <dbReference type="NCBI Taxonomy" id="83191"/>
    <lineage>
        <taxon>Viruses</taxon>
        <taxon>Varidnaviria</taxon>
        <taxon>Bamfordvirae</taxon>
        <taxon>Nucleocytoviricota</taxon>
        <taxon>Pokkesviricetes</taxon>
        <taxon>Chitovirales</taxon>
        <taxon>Poxviridae</taxon>
        <taxon>Entomopoxvirinae</taxon>
        <taxon>Deltaentomopoxvirus</taxon>
        <taxon>Deltaentomopoxvirus msanguinipes</taxon>
    </lineage>
</organism>
<keyword evidence="6 10" id="KW-1038">Host endoplasmic reticulum</keyword>
<dbReference type="InterPro" id="IPR000719">
    <property type="entry name" value="Prot_kinase_dom"/>
</dbReference>
<evidence type="ECO:0000256" key="1">
    <source>
        <dbReference type="ARBA" id="ARBA00004452"/>
    </source>
</evidence>
<dbReference type="InterPro" id="IPR011009">
    <property type="entry name" value="Kinase-like_dom_sf"/>
</dbReference>
<comment type="similarity">
    <text evidence="10">Belongs to the protein kinase superfamily. Ser/Thr protein kinase family.</text>
</comment>
<dbReference type="GO" id="GO:0044165">
    <property type="term" value="C:host cell endoplasmic reticulum"/>
    <property type="evidence" value="ECO:0007669"/>
    <property type="project" value="UniProtKB-UniRule"/>
</dbReference>
<dbReference type="Pfam" id="PF05445">
    <property type="entry name" value="Pox_ser-thr_kin"/>
    <property type="match status" value="1"/>
</dbReference>
<keyword evidence="10" id="KW-0808">Transferase</keyword>
<keyword evidence="4 10" id="KW-0418">Kinase</keyword>
<dbReference type="GO" id="GO:0044172">
    <property type="term" value="C:host cell endoplasmic reticulum-Golgi intermediate compartment"/>
    <property type="evidence" value="ECO:0007669"/>
    <property type="project" value="UniProtKB-SubCell"/>
</dbReference>
<evidence type="ECO:0000256" key="9">
    <source>
        <dbReference type="ARBA" id="ARBA00048679"/>
    </source>
</evidence>
<dbReference type="GO" id="GO:0106310">
    <property type="term" value="F:protein serine kinase activity"/>
    <property type="evidence" value="ECO:0007669"/>
    <property type="project" value="RHEA"/>
</dbReference>
<evidence type="ECO:0000256" key="8">
    <source>
        <dbReference type="ARBA" id="ARBA00047899"/>
    </source>
</evidence>
<keyword evidence="2 10" id="KW-0723">Serine/threonine-protein kinase</keyword>
<dbReference type="GeneID" id="1449950"/>
<keyword evidence="10" id="KW-0547">Nucleotide-binding</keyword>
<comment type="subcellular location">
    <subcellularLocation>
        <location evidence="1 10">Host endoplasmic reticulum-Golgi intermediate compartment</location>
    </subcellularLocation>
</comment>
<dbReference type="InterPro" id="IPR008271">
    <property type="entry name" value="Ser/Thr_kinase_AS"/>
</dbReference>
<evidence type="ECO:0000256" key="10">
    <source>
        <dbReference type="PIRNR" id="PIRNR015695"/>
    </source>
</evidence>
<dbReference type="GO" id="GO:0004674">
    <property type="term" value="F:protein serine/threonine kinase activity"/>
    <property type="evidence" value="ECO:0007669"/>
    <property type="project" value="UniProtKB-UniRule"/>
</dbReference>
<dbReference type="Proteomes" id="UP000172353">
    <property type="component" value="Segment"/>
</dbReference>
<proteinExistence type="inferred from homology"/>
<dbReference type="PROSITE" id="PS00108">
    <property type="entry name" value="PROTEIN_KINASE_ST"/>
    <property type="match status" value="1"/>
</dbReference>
<protein>
    <recommendedName>
        <fullName evidence="10">Serine/threonine-protein kinase</fullName>
        <ecNumber evidence="10">2.7.11.1</ecNumber>
    </recommendedName>
</protein>
<evidence type="ECO:0000256" key="6">
    <source>
        <dbReference type="ARBA" id="ARBA00023184"/>
    </source>
</evidence>
<dbReference type="Gene3D" id="1.10.510.10">
    <property type="entry name" value="Transferase(Phosphotransferase) domain 1"/>
    <property type="match status" value="1"/>
</dbReference>
<dbReference type="OrthoDB" id="2750at10239"/>
<sequence length="457" mass="54540">MKSTNCEGNLTIIYLLSKRINEFRNGSNGIINTIRNIVKEFSVKEKSSFIKMKKQMNIIKNEISNMNEEIFLPYFMMNTYALDDYIYHISTGAFGMTFRATDNFILKFIINPINNQYHEFIIPHKLYNILKGTGCENFILVPCALIKQIDIKHLMNIIIAHNIIFIFIKHIINPTNDINIFDTYLNFDKMIKIYKEIISYEDFYKYFTYFYKKYFKDLFNIILINNYYMILSHVKHILTKMLDNSFSYNSSLIISNLAICASNELKLIKISENGFIPDMINGIPAQNINPNYLRHIVLQVLLIIYYANKDETIFIHNDIKPNNILVFPKINDIVVKFGNCNIIFKEKYYFKLTDFDLSYIKDFKNERIKGIINEKYDNFITDIFYFLYRFKHDFFKNLEEIDPALNKAIIEYFMKYIHKKDIVDKYHYVGSKKFYSDDVYNFIMESGLFKNWIHKLA</sequence>
<dbReference type="RefSeq" id="NP_048244.1">
    <property type="nucleotide sequence ID" value="NC_001993.1"/>
</dbReference>
<keyword evidence="13" id="KW-1185">Reference proteome</keyword>
<evidence type="ECO:0000259" key="11">
    <source>
        <dbReference type="PROSITE" id="PS50011"/>
    </source>
</evidence>
<organismHost>
    <name type="scientific">Melanoplus sanguinipes</name>
    <name type="common">Migratory grasshopper</name>
    <dbReference type="NCBI Taxonomy" id="65742"/>
</organismHost>
<dbReference type="PIRSF" id="PIRSF015695">
    <property type="entry name" value="STPK_F10L"/>
    <property type="match status" value="1"/>
</dbReference>
<dbReference type="GO" id="GO:0005524">
    <property type="term" value="F:ATP binding"/>
    <property type="evidence" value="ECO:0007669"/>
    <property type="project" value="UniProtKB-UniRule"/>
</dbReference>
<dbReference type="PIR" id="T28334">
    <property type="entry name" value="T28334"/>
</dbReference>
<keyword evidence="5" id="KW-0426">Late protein</keyword>
<dbReference type="EC" id="2.7.11.1" evidence="10"/>
<evidence type="ECO:0000313" key="12">
    <source>
        <dbReference type="EMBL" id="AAC97687.1"/>
    </source>
</evidence>
<gene>
    <name evidence="12" type="primary">MSV173</name>
</gene>
<dbReference type="PROSITE" id="PS50011">
    <property type="entry name" value="PROTEIN_KINASE_DOM"/>
    <property type="match status" value="1"/>
</dbReference>
<comment type="catalytic activity">
    <reaction evidence="9 10">
        <text>L-seryl-[protein] + ATP = O-phospho-L-seryl-[protein] + ADP + H(+)</text>
        <dbReference type="Rhea" id="RHEA:17989"/>
        <dbReference type="Rhea" id="RHEA-COMP:9863"/>
        <dbReference type="Rhea" id="RHEA-COMP:11604"/>
        <dbReference type="ChEBI" id="CHEBI:15378"/>
        <dbReference type="ChEBI" id="CHEBI:29999"/>
        <dbReference type="ChEBI" id="CHEBI:30616"/>
        <dbReference type="ChEBI" id="CHEBI:83421"/>
        <dbReference type="ChEBI" id="CHEBI:456216"/>
        <dbReference type="EC" id="2.7.11.1"/>
    </reaction>
</comment>
<dbReference type="SUPFAM" id="SSF56112">
    <property type="entry name" value="Protein kinase-like (PK-like)"/>
    <property type="match status" value="1"/>
</dbReference>
<evidence type="ECO:0000256" key="7">
    <source>
        <dbReference type="ARBA" id="ARBA00034663"/>
    </source>
</evidence>
<reference evidence="12 13" key="1">
    <citation type="journal article" date="1999" name="J. Virol.">
        <title>The genome of Melanoplus sanguinipes entomopoxvirus.</title>
        <authorList>
            <person name="Afonso C.L."/>
            <person name="Tulman E.R."/>
            <person name="Lu Z."/>
            <person name="Oma E."/>
            <person name="Kutish G.F."/>
            <person name="Rock D.L."/>
        </authorList>
    </citation>
    <scope>NUCLEOTIDE SEQUENCE [LARGE SCALE GENOMIC DNA]</scope>
    <source>
        <strain evidence="12">Tucson</strain>
    </source>
</reference>
<dbReference type="KEGG" id="vg:1449950"/>
<feature type="domain" description="Protein kinase" evidence="11">
    <location>
        <begin position="83"/>
        <end position="457"/>
    </location>
</feature>
<evidence type="ECO:0000313" key="13">
    <source>
        <dbReference type="Proteomes" id="UP000172353"/>
    </source>
</evidence>
<name>Q9YVR9_MSEPV</name>
<evidence type="ECO:0000256" key="4">
    <source>
        <dbReference type="ARBA" id="ARBA00022777"/>
    </source>
</evidence>
<accession>Q9YVR9</accession>